<dbReference type="eggNOG" id="COG2306">
    <property type="taxonomic scope" value="Bacteria"/>
</dbReference>
<name>F8DZL1_CORRG</name>
<dbReference type="Gene3D" id="2.40.380.10">
    <property type="entry name" value="FomD-like"/>
    <property type="match status" value="1"/>
</dbReference>
<dbReference type="AlphaFoldDB" id="F8DZL1"/>
<dbReference type="SUPFAM" id="SSF159234">
    <property type="entry name" value="FomD-like"/>
    <property type="match status" value="1"/>
</dbReference>
<proteinExistence type="predicted"/>
<evidence type="ECO:0000259" key="1">
    <source>
        <dbReference type="Pfam" id="PF04167"/>
    </source>
</evidence>
<reference evidence="2 3" key="1">
    <citation type="journal article" date="2012" name="BMC Genomics">
        <title>Complete genome sequence, lifestyle, and multi-drug resistance of the human pathogen Corynebacterium resistens DSM 45100 isolated from blood samples of a leukemia patient.</title>
        <authorList>
            <person name="Schroder J."/>
            <person name="Maus I."/>
            <person name="Meyer K."/>
            <person name="Wordemann S."/>
            <person name="Blom J."/>
            <person name="Jaenicke S."/>
            <person name="Schneider J."/>
            <person name="Trost E."/>
            <person name="Tauch A."/>
        </authorList>
    </citation>
    <scope>NUCLEOTIDE SEQUENCE [LARGE SCALE GENOMIC DNA]</scope>
    <source>
        <strain evidence="3">DSM 45100 / JCM 12819 / CCUG 50093 / GTC 2026 / SICGH 158</strain>
    </source>
</reference>
<accession>F8DZL1</accession>
<dbReference type="Proteomes" id="UP000000492">
    <property type="component" value="Chromosome"/>
</dbReference>
<dbReference type="InterPro" id="IPR035930">
    <property type="entry name" value="FomD-like_sf"/>
</dbReference>
<dbReference type="HOGENOM" id="CLU_103760_0_0_11"/>
<dbReference type="STRING" id="662755.CRES_1476"/>
<dbReference type="Pfam" id="PF04167">
    <property type="entry name" value="DUF402"/>
    <property type="match status" value="1"/>
</dbReference>
<dbReference type="InterPro" id="IPR007295">
    <property type="entry name" value="DUF402"/>
</dbReference>
<keyword evidence="3" id="KW-1185">Reference proteome</keyword>
<dbReference type="KEGG" id="crd:CRES_1476"/>
<protein>
    <recommendedName>
        <fullName evidence="1">DUF402 domain-containing protein</fullName>
    </recommendedName>
</protein>
<organism evidence="2 3">
    <name type="scientific">Corynebacterium resistens (strain DSM 45100 / JCM 12819 / GTC 2026 / SICGH 158)</name>
    <dbReference type="NCBI Taxonomy" id="662755"/>
    <lineage>
        <taxon>Bacteria</taxon>
        <taxon>Bacillati</taxon>
        <taxon>Actinomycetota</taxon>
        <taxon>Actinomycetes</taxon>
        <taxon>Mycobacteriales</taxon>
        <taxon>Corynebacteriaceae</taxon>
        <taxon>Corynebacterium</taxon>
    </lineage>
</organism>
<gene>
    <name evidence="2" type="ordered locus">CRES_1476</name>
</gene>
<dbReference type="EMBL" id="CP002857">
    <property type="protein sequence ID" value="AEI09830.1"/>
    <property type="molecule type" value="Genomic_DNA"/>
</dbReference>
<evidence type="ECO:0000313" key="2">
    <source>
        <dbReference type="EMBL" id="AEI09830.1"/>
    </source>
</evidence>
<evidence type="ECO:0000313" key="3">
    <source>
        <dbReference type="Proteomes" id="UP000000492"/>
    </source>
</evidence>
<feature type="domain" description="DUF402" evidence="1">
    <location>
        <begin position="55"/>
        <end position="189"/>
    </location>
</feature>
<sequence>MPRLLPFPSLSGPNLPIFLLVTGIHTMTDIDLHPIKVETFDIAGQFNIDPKGNERHVDEYRLHDNALYMGRPADHPDFNYLESWLLPGHNLRISRFHFREGFKATQELYVDIALIDRRCENSVDNGNNRPPEVWTTRDLYVDLVSHSDGRWDLLDLDELGAAIEEGYLRASEAAAALITTQSAIDGIGSLGFDGWIESLGVEIDWPVWEERH</sequence>